<evidence type="ECO:0000313" key="1">
    <source>
        <dbReference type="EMBL" id="SDY64610.1"/>
    </source>
</evidence>
<dbReference type="AlphaFoldDB" id="A0A1H3LJY7"/>
<dbReference type="RefSeq" id="WP_091293668.1">
    <property type="nucleotide sequence ID" value="NZ_FNON01000006.1"/>
</dbReference>
<reference evidence="1 2" key="1">
    <citation type="submission" date="2016-10" db="EMBL/GenBank/DDBJ databases">
        <authorList>
            <person name="de Groot N.N."/>
        </authorList>
    </citation>
    <scope>NUCLEOTIDE SEQUENCE [LARGE SCALE GENOMIC DNA]</scope>
    <source>
        <strain evidence="1 2">CPCC 202699</strain>
    </source>
</reference>
<gene>
    <name evidence="1" type="ORF">SAMN05421504_106245</name>
</gene>
<keyword evidence="2" id="KW-1185">Reference proteome</keyword>
<organism evidence="1 2">
    <name type="scientific">Amycolatopsis xylanica</name>
    <dbReference type="NCBI Taxonomy" id="589385"/>
    <lineage>
        <taxon>Bacteria</taxon>
        <taxon>Bacillati</taxon>
        <taxon>Actinomycetota</taxon>
        <taxon>Actinomycetes</taxon>
        <taxon>Pseudonocardiales</taxon>
        <taxon>Pseudonocardiaceae</taxon>
        <taxon>Amycolatopsis</taxon>
    </lineage>
</organism>
<dbReference type="Proteomes" id="UP000199515">
    <property type="component" value="Unassembled WGS sequence"/>
</dbReference>
<proteinExistence type="predicted"/>
<evidence type="ECO:0000313" key="2">
    <source>
        <dbReference type="Proteomes" id="UP000199515"/>
    </source>
</evidence>
<protein>
    <recommendedName>
        <fullName evidence="3">Excreted virulence factor EspC, type VII ESX diderm</fullName>
    </recommendedName>
</protein>
<dbReference type="STRING" id="589385.SAMN05421504_106245"/>
<dbReference type="OrthoDB" id="3695257at2"/>
<sequence length="103" mass="10487">MAGINVSADVIVDYAKKVDDNAAELHAAAEPLGAEDVAPEAFGDLGTEIGLGESYARASEALRGQLIAGSEALKSAGEALHTVVAKHAGGDEEAAEMIARVNR</sequence>
<accession>A0A1H3LJY7</accession>
<dbReference type="EMBL" id="FNON01000006">
    <property type="protein sequence ID" value="SDY64610.1"/>
    <property type="molecule type" value="Genomic_DNA"/>
</dbReference>
<evidence type="ECO:0008006" key="3">
    <source>
        <dbReference type="Google" id="ProtNLM"/>
    </source>
</evidence>
<name>A0A1H3LJY7_9PSEU</name>